<name>A0A5C3DUH2_9BASI</name>
<reference evidence="2 3" key="1">
    <citation type="submission" date="2018-03" db="EMBL/GenBank/DDBJ databases">
        <authorList>
            <person name="Guldener U."/>
        </authorList>
    </citation>
    <scope>NUCLEOTIDE SEQUENCE [LARGE SCALE GENOMIC DNA]</scope>
    <source>
        <strain evidence="2 3">NBRC100155</strain>
    </source>
</reference>
<keyword evidence="3" id="KW-1185">Reference proteome</keyword>
<dbReference type="OrthoDB" id="10403079at2759"/>
<organism evidence="2 3">
    <name type="scientific">Ustilago trichophora</name>
    <dbReference type="NCBI Taxonomy" id="86804"/>
    <lineage>
        <taxon>Eukaryota</taxon>
        <taxon>Fungi</taxon>
        <taxon>Dikarya</taxon>
        <taxon>Basidiomycota</taxon>
        <taxon>Ustilaginomycotina</taxon>
        <taxon>Ustilaginomycetes</taxon>
        <taxon>Ustilaginales</taxon>
        <taxon>Ustilaginaceae</taxon>
        <taxon>Ustilago</taxon>
    </lineage>
</organism>
<sequence>MKLQATLFAVSVAIFAAADAAAYIWLDDTATDNYEAYCTPGGAKVNSKYACLKPYEGFFGEIDESSQFQGYISKDSKAFVVINDANYDPIIIKTASWGDNMLSVEINTEVGEEGPNGKMHNCANAAFEDAAGNILPHGGWTSCHPDGGPISLPKQAHGAD</sequence>
<feature type="signal peptide" evidence="1">
    <location>
        <begin position="1"/>
        <end position="20"/>
    </location>
</feature>
<gene>
    <name evidence="2" type="ORF">UTRI_00358</name>
</gene>
<keyword evidence="1" id="KW-0732">Signal</keyword>
<feature type="chain" id="PRO_5022661670" evidence="1">
    <location>
        <begin position="21"/>
        <end position="160"/>
    </location>
</feature>
<dbReference type="AlphaFoldDB" id="A0A5C3DUH2"/>
<dbReference type="Proteomes" id="UP000324022">
    <property type="component" value="Unassembled WGS sequence"/>
</dbReference>
<evidence type="ECO:0000313" key="3">
    <source>
        <dbReference type="Proteomes" id="UP000324022"/>
    </source>
</evidence>
<proteinExistence type="predicted"/>
<protein>
    <submittedName>
        <fullName evidence="2">Uncharacterized protein</fullName>
    </submittedName>
</protein>
<evidence type="ECO:0000313" key="2">
    <source>
        <dbReference type="EMBL" id="SPO20881.1"/>
    </source>
</evidence>
<dbReference type="EMBL" id="OOIN01000002">
    <property type="protein sequence ID" value="SPO20881.1"/>
    <property type="molecule type" value="Genomic_DNA"/>
</dbReference>
<accession>A0A5C3DUH2</accession>
<evidence type="ECO:0000256" key="1">
    <source>
        <dbReference type="SAM" id="SignalP"/>
    </source>
</evidence>